<dbReference type="SMART" id="SM00028">
    <property type="entry name" value="TPR"/>
    <property type="match status" value="12"/>
</dbReference>
<evidence type="ECO:0000313" key="5">
    <source>
        <dbReference type="Proteomes" id="UP000011777"/>
    </source>
</evidence>
<dbReference type="Proteomes" id="UP000011777">
    <property type="component" value="Unassembled WGS sequence"/>
</dbReference>
<feature type="repeat" description="TPR" evidence="3">
    <location>
        <begin position="38"/>
        <end position="71"/>
    </location>
</feature>
<dbReference type="Pfam" id="PF13432">
    <property type="entry name" value="TPR_16"/>
    <property type="match status" value="1"/>
</dbReference>
<sequence>MSSVKKYLKSAKAALESNDPESALDYANDALEEDPKCYFAYVFQGKSYQLLRDIPKAIKSFQKATKIEPDNLLAWKGYFQVTKTIEDYELFFNVLTNIVRILVSQNESLGEALRDMRNYLDVNKYKSNDQLFEFYLRSILPGSELGDLIGSAIEPTDVTVKKLLDFKLTQVEKQVTNRISKERVKFGRTITQEQKAHLDGIAWSYYQDQSIVQLFDMFLNVCNDDGLRRKYEEKLLKFKYELLKICPDKQSWYENIKQQIDDMILVDTRSLFCWNLYFDWSDVKTVNDLDESKIIAYLQNFQNEGLGLILFAFVMSDISPYNKEKIVKSLSAYKSDKTKKENGDMTFENDEDAKVLHDLADPEDEEAEEDVSQYYLPQDEVLGLILEGYSKAQNSTLAGRIIVNYYIHLKQYSEASDKCREGIRSLAEIQRTFGIDLKNTKEDFLCSLAIVYTYYEAPKNYNRAVQLYEKILESDPENVKAQVGKGLIYVERGELTEARSILEAVVTKHPDNIEAQSEYYWCLIKLGEHGEGRKGLTGFLGKITGGDLHSRETRAVARWRIAKSYIMEDDKNDDNIKECYSNSVQSLKDSDLYAPSYTLLGVLFNDYYNDEARAQKCFYKAFDLDVNEITAARYLVESATLKNEWEVARVLAKRVIDNESSRRLIMRESVHEDRAWPYRVLGCGALNVQDDAKAVEWFQNALRLDANDLECWVGLGEAYYNCGRYDAAAKVFNHALTLKEDNWVVKYMLGVVICEMKEYNQGLTYLYEALEMKPNEECIISAIYEANIENTQRFIQTGFFGRAINANLKAISFIKQSLLRNSASQKAWKSLGEALKVFTKIQERIAEVPFKDIFEIFEHIGFEDSVSIIPEVTLDDSISLKHAQSLYEKDEKIESVFVLIILCAVAGVEYLPAKANKILRATAIYNLGLSLLEAYQAQNTVSFQNFAITLLKKSIQLEPNNANYWIALGNAYFSTNPQISQHCYIKATTLEVKDAEIWVNLASLFLRYGDTELSQETFLRAQSVAPQDAQSWLGHAVAADILGDESKASGYYTHAFTLSKGQLALAQFLYGLSVINKSKNSDPRDIETAQEFSMSNHAMQQYLKYYPEDEAGLSIALSVAERCKDFESALQLGIKLSELYEKQYEKDEDEKVLQKFSNVKSQLARIYLGLGKYEDALENAQMALELHESPEILLSTRITMGLCHFFLNDFPSALQELKIVLAEYNQSSRIVSLISQVLYAHGTEETKQAAIDQLFAHIEENGSSLLVVLTLGAISLVDQLDDYLPAIKEELASLGLNEIVNDTFREVPRLLNEMNNKLGDESENVWLRYAYLFPFDYNIWKNINNAMAKQVISLHDVKVNGLQYSDALLKGGQLRDIQRSLLMNPGSEEAMEALNMCF</sequence>
<feature type="repeat" description="TPR" evidence="3">
    <location>
        <begin position="743"/>
        <end position="776"/>
    </location>
</feature>
<dbReference type="PANTHER" id="PTHR15704:SF7">
    <property type="entry name" value="SUPERKILLER COMPLEX PROTEIN 3"/>
    <property type="match status" value="1"/>
</dbReference>
<gene>
    <name evidence="4" type="ORF">G210_5597</name>
</gene>
<dbReference type="Pfam" id="PF13181">
    <property type="entry name" value="TPR_8"/>
    <property type="match status" value="1"/>
</dbReference>
<dbReference type="EMBL" id="AOGT01000575">
    <property type="protein sequence ID" value="EMG49606.1"/>
    <property type="molecule type" value="Genomic_DNA"/>
</dbReference>
<reference evidence="4 5" key="1">
    <citation type="submission" date="2013-02" db="EMBL/GenBank/DDBJ databases">
        <title>Genome sequence of Candida maltosa Xu316, a potential industrial strain for xylitol and ethanol production.</title>
        <authorList>
            <person name="Yu J."/>
            <person name="Wang Q."/>
            <person name="Geng X."/>
            <person name="Bao W."/>
            <person name="He P."/>
            <person name="Cai J."/>
        </authorList>
    </citation>
    <scope>NUCLEOTIDE SEQUENCE [LARGE SCALE GENOMIC DNA]</scope>
    <source>
        <strain evidence="5">Xu316</strain>
    </source>
</reference>
<evidence type="ECO:0000256" key="1">
    <source>
        <dbReference type="ARBA" id="ARBA00022737"/>
    </source>
</evidence>
<evidence type="ECO:0000256" key="2">
    <source>
        <dbReference type="ARBA" id="ARBA00022803"/>
    </source>
</evidence>
<dbReference type="InterPro" id="IPR013105">
    <property type="entry name" value="TPR_2"/>
</dbReference>
<dbReference type="InterPro" id="IPR019734">
    <property type="entry name" value="TPR_rpt"/>
</dbReference>
<accession>M3IST0</accession>
<dbReference type="InterPro" id="IPR040962">
    <property type="entry name" value="TPR_22"/>
</dbReference>
<dbReference type="Pfam" id="PF14559">
    <property type="entry name" value="TPR_19"/>
    <property type="match status" value="1"/>
</dbReference>
<dbReference type="eggNOG" id="KOG1127">
    <property type="taxonomic scope" value="Eukaryota"/>
</dbReference>
<dbReference type="PROSITE" id="PS50005">
    <property type="entry name" value="TPR"/>
    <property type="match status" value="6"/>
</dbReference>
<protein>
    <recommendedName>
        <fullName evidence="6">Superkiller protein 3</fullName>
    </recommendedName>
</protein>
<keyword evidence="2 3" id="KW-0802">TPR repeat</keyword>
<dbReference type="STRING" id="1245528.M3IST0"/>
<keyword evidence="5" id="KW-1185">Reference proteome</keyword>
<organism evidence="4 5">
    <name type="scientific">Candida maltosa (strain Xu316)</name>
    <name type="common">Yeast</name>
    <dbReference type="NCBI Taxonomy" id="1245528"/>
    <lineage>
        <taxon>Eukaryota</taxon>
        <taxon>Fungi</taxon>
        <taxon>Dikarya</taxon>
        <taxon>Ascomycota</taxon>
        <taxon>Saccharomycotina</taxon>
        <taxon>Pichiomycetes</taxon>
        <taxon>Debaryomycetaceae</taxon>
        <taxon>Candida/Lodderomyces clade</taxon>
        <taxon>Candida</taxon>
    </lineage>
</organism>
<dbReference type="Pfam" id="PF18833">
    <property type="entry name" value="TPR_22"/>
    <property type="match status" value="1"/>
</dbReference>
<dbReference type="InterPro" id="IPR011990">
    <property type="entry name" value="TPR-like_helical_dom_sf"/>
</dbReference>
<feature type="repeat" description="TPR" evidence="3">
    <location>
        <begin position="709"/>
        <end position="742"/>
    </location>
</feature>
<dbReference type="OrthoDB" id="421075at2759"/>
<proteinExistence type="predicted"/>
<dbReference type="GO" id="GO:0006401">
    <property type="term" value="P:RNA catabolic process"/>
    <property type="evidence" value="ECO:0007669"/>
    <property type="project" value="InterPro"/>
</dbReference>
<dbReference type="Pfam" id="PF07719">
    <property type="entry name" value="TPR_2"/>
    <property type="match status" value="1"/>
</dbReference>
<dbReference type="InterPro" id="IPR039226">
    <property type="entry name" value="Ski3/TTC37"/>
</dbReference>
<feature type="repeat" description="TPR" evidence="3">
    <location>
        <begin position="479"/>
        <end position="512"/>
    </location>
</feature>
<dbReference type="Gene3D" id="1.25.40.10">
    <property type="entry name" value="Tetratricopeptide repeat domain"/>
    <property type="match status" value="5"/>
</dbReference>
<evidence type="ECO:0000313" key="4">
    <source>
        <dbReference type="EMBL" id="EMG49606.1"/>
    </source>
</evidence>
<name>M3IST0_CANMX</name>
<keyword evidence="1" id="KW-0677">Repeat</keyword>
<dbReference type="HOGENOM" id="CLU_001688_0_0_1"/>
<feature type="repeat" description="TPR" evidence="3">
    <location>
        <begin position="1157"/>
        <end position="1190"/>
    </location>
</feature>
<dbReference type="PANTHER" id="PTHR15704">
    <property type="entry name" value="SUPERKILLER 3 PROTEIN-RELATED"/>
    <property type="match status" value="1"/>
</dbReference>
<dbReference type="SUPFAM" id="SSF48452">
    <property type="entry name" value="TPR-like"/>
    <property type="match status" value="4"/>
</dbReference>
<evidence type="ECO:0000256" key="3">
    <source>
        <dbReference type="PROSITE-ProRule" id="PRU00339"/>
    </source>
</evidence>
<dbReference type="OMA" id="CQWELDP"/>
<evidence type="ECO:0008006" key="6">
    <source>
        <dbReference type="Google" id="ProtNLM"/>
    </source>
</evidence>
<feature type="repeat" description="TPR" evidence="3">
    <location>
        <begin position="995"/>
        <end position="1028"/>
    </location>
</feature>
<comment type="caution">
    <text evidence="4">The sequence shown here is derived from an EMBL/GenBank/DDBJ whole genome shotgun (WGS) entry which is preliminary data.</text>
</comment>
<dbReference type="GO" id="GO:0055087">
    <property type="term" value="C:Ski complex"/>
    <property type="evidence" value="ECO:0007669"/>
    <property type="project" value="InterPro"/>
</dbReference>